<organism evidence="2 3">
    <name type="scientific">Nitzschia inconspicua</name>
    <dbReference type="NCBI Taxonomy" id="303405"/>
    <lineage>
        <taxon>Eukaryota</taxon>
        <taxon>Sar</taxon>
        <taxon>Stramenopiles</taxon>
        <taxon>Ochrophyta</taxon>
        <taxon>Bacillariophyta</taxon>
        <taxon>Bacillariophyceae</taxon>
        <taxon>Bacillariophycidae</taxon>
        <taxon>Bacillariales</taxon>
        <taxon>Bacillariaceae</taxon>
        <taxon>Nitzschia</taxon>
    </lineage>
</organism>
<feature type="chain" id="PRO_5039922813" description="Secreted protein" evidence="1">
    <location>
        <begin position="20"/>
        <end position="254"/>
    </location>
</feature>
<dbReference type="AlphaFoldDB" id="A0A9K3L5T9"/>
<gene>
    <name evidence="2" type="ORF">IV203_000809</name>
</gene>
<evidence type="ECO:0000256" key="1">
    <source>
        <dbReference type="SAM" id="SignalP"/>
    </source>
</evidence>
<evidence type="ECO:0000313" key="2">
    <source>
        <dbReference type="EMBL" id="KAG7356123.1"/>
    </source>
</evidence>
<proteinExistence type="predicted"/>
<dbReference type="OrthoDB" id="55773at2759"/>
<reference evidence="2" key="1">
    <citation type="journal article" date="2021" name="Sci. Rep.">
        <title>Diploid genomic architecture of Nitzschia inconspicua, an elite biomass production diatom.</title>
        <authorList>
            <person name="Oliver A."/>
            <person name="Podell S."/>
            <person name="Pinowska A."/>
            <person name="Traller J.C."/>
            <person name="Smith S.R."/>
            <person name="McClure R."/>
            <person name="Beliaev A."/>
            <person name="Bohutskyi P."/>
            <person name="Hill E.A."/>
            <person name="Rabines A."/>
            <person name="Zheng H."/>
            <person name="Allen L.Z."/>
            <person name="Kuo A."/>
            <person name="Grigoriev I.V."/>
            <person name="Allen A.E."/>
            <person name="Hazlebeck D."/>
            <person name="Allen E.E."/>
        </authorList>
    </citation>
    <scope>NUCLEOTIDE SEQUENCE</scope>
    <source>
        <strain evidence="2">Hildebrandi</strain>
    </source>
</reference>
<sequence length="254" mass="25001">MKLVLSSAVLASVLAPAFSFSYLDSLSPNPVSYSRGGSPSNGSSYLDALNSPVSRAPSGGGMKSYLDTVATNPSSSGPGLGSYTDSMSAAAAPGAVAEPVAAAPAAPVVESSAPVVAASGASYLDTLSTGRNAISGPGLLSYLDTVPRNAPVRGGAGIESYTSALPVTNTVYGTGTGLNSYTDNLSGGSKPSKSFSPYGKGTPKAAFKPSFSGSAGGQDIGFTLEASDLSELVKAMSGGGTIRLSGSIDSVSFN</sequence>
<accession>A0A9K3L5T9</accession>
<dbReference type="EMBL" id="JAGRRH010000015">
    <property type="protein sequence ID" value="KAG7356123.1"/>
    <property type="molecule type" value="Genomic_DNA"/>
</dbReference>
<name>A0A9K3L5T9_9STRA</name>
<keyword evidence="3" id="KW-1185">Reference proteome</keyword>
<evidence type="ECO:0000313" key="3">
    <source>
        <dbReference type="Proteomes" id="UP000693970"/>
    </source>
</evidence>
<reference evidence="2" key="2">
    <citation type="submission" date="2021-04" db="EMBL/GenBank/DDBJ databases">
        <authorList>
            <person name="Podell S."/>
        </authorList>
    </citation>
    <scope>NUCLEOTIDE SEQUENCE</scope>
    <source>
        <strain evidence="2">Hildebrandi</strain>
    </source>
</reference>
<feature type="signal peptide" evidence="1">
    <location>
        <begin position="1"/>
        <end position="19"/>
    </location>
</feature>
<dbReference type="Proteomes" id="UP000693970">
    <property type="component" value="Unassembled WGS sequence"/>
</dbReference>
<comment type="caution">
    <text evidence="2">The sequence shown here is derived from an EMBL/GenBank/DDBJ whole genome shotgun (WGS) entry which is preliminary data.</text>
</comment>
<keyword evidence="1" id="KW-0732">Signal</keyword>
<evidence type="ECO:0008006" key="4">
    <source>
        <dbReference type="Google" id="ProtNLM"/>
    </source>
</evidence>
<protein>
    <recommendedName>
        <fullName evidence="4">Secreted protein</fullName>
    </recommendedName>
</protein>